<dbReference type="Pfam" id="PF05050">
    <property type="entry name" value="Methyltransf_21"/>
    <property type="match status" value="1"/>
</dbReference>
<dbReference type="SUPFAM" id="SSF53335">
    <property type="entry name" value="S-adenosyl-L-methionine-dependent methyltransferases"/>
    <property type="match status" value="1"/>
</dbReference>
<dbReference type="InterPro" id="IPR029063">
    <property type="entry name" value="SAM-dependent_MTases_sf"/>
</dbReference>
<feature type="compositionally biased region" description="Low complexity" evidence="1">
    <location>
        <begin position="470"/>
        <end position="482"/>
    </location>
</feature>
<reference evidence="3 4" key="1">
    <citation type="submission" date="2017-04" db="EMBL/GenBank/DDBJ databases">
        <title>Comparative genome analysis of Subtercola boreus.</title>
        <authorList>
            <person name="Cho Y.-J."/>
            <person name="Cho A."/>
            <person name="Kim O.-S."/>
            <person name="Lee J.-I."/>
        </authorList>
    </citation>
    <scope>NUCLEOTIDE SEQUENCE [LARGE SCALE GENOMIC DNA]</scope>
    <source>
        <strain evidence="3 4">P27444</strain>
    </source>
</reference>
<feature type="compositionally biased region" description="Basic and acidic residues" evidence="1">
    <location>
        <begin position="253"/>
        <end position="278"/>
    </location>
</feature>
<feature type="compositionally biased region" description="Basic and acidic residues" evidence="1">
    <location>
        <begin position="289"/>
        <end position="316"/>
    </location>
</feature>
<protein>
    <recommendedName>
        <fullName evidence="2">Methyltransferase FkbM domain-containing protein</fullName>
    </recommendedName>
</protein>
<dbReference type="AlphaFoldDB" id="A0A3E0W0G4"/>
<evidence type="ECO:0000259" key="2">
    <source>
        <dbReference type="Pfam" id="PF05050"/>
    </source>
</evidence>
<gene>
    <name evidence="3" type="ORF">B7R21_04355</name>
</gene>
<dbReference type="PANTHER" id="PTHR34009">
    <property type="entry name" value="PROTEIN STAR"/>
    <property type="match status" value="1"/>
</dbReference>
<dbReference type="GO" id="GO:0005886">
    <property type="term" value="C:plasma membrane"/>
    <property type="evidence" value="ECO:0007669"/>
    <property type="project" value="TreeGrafter"/>
</dbReference>
<evidence type="ECO:0000313" key="3">
    <source>
        <dbReference type="EMBL" id="RFA15470.1"/>
    </source>
</evidence>
<name>A0A3E0W0G4_9MICO</name>
<feature type="region of interest" description="Disordered" evidence="1">
    <location>
        <begin position="459"/>
        <end position="501"/>
    </location>
</feature>
<feature type="region of interest" description="Disordered" evidence="1">
    <location>
        <begin position="407"/>
        <end position="429"/>
    </location>
</feature>
<accession>A0A3E0W0G4</accession>
<comment type="caution">
    <text evidence="3">The sequence shown here is derived from an EMBL/GenBank/DDBJ whole genome shotgun (WGS) entry which is preliminary data.</text>
</comment>
<dbReference type="InterPro" id="IPR006342">
    <property type="entry name" value="FkbM_mtfrase"/>
</dbReference>
<dbReference type="PANTHER" id="PTHR34009:SF2">
    <property type="entry name" value="PROTEIN STAR"/>
    <property type="match status" value="1"/>
</dbReference>
<feature type="region of interest" description="Disordered" evidence="1">
    <location>
        <begin position="209"/>
        <end position="344"/>
    </location>
</feature>
<feature type="compositionally biased region" description="Low complexity" evidence="1">
    <location>
        <begin position="30"/>
        <end position="52"/>
    </location>
</feature>
<dbReference type="Proteomes" id="UP000256709">
    <property type="component" value="Unassembled WGS sequence"/>
</dbReference>
<feature type="compositionally biased region" description="Basic and acidic residues" evidence="1">
    <location>
        <begin position="232"/>
        <end position="243"/>
    </location>
</feature>
<dbReference type="Gene3D" id="3.40.50.150">
    <property type="entry name" value="Vaccinia Virus protein VP39"/>
    <property type="match status" value="1"/>
</dbReference>
<feature type="domain" description="Methyltransferase FkbM" evidence="2">
    <location>
        <begin position="537"/>
        <end position="702"/>
    </location>
</feature>
<dbReference type="NCBIfam" id="TIGR01444">
    <property type="entry name" value="fkbM_fam"/>
    <property type="match status" value="1"/>
</dbReference>
<proteinExistence type="predicted"/>
<organism evidence="3 4">
    <name type="scientific">Subtercola boreus</name>
    <dbReference type="NCBI Taxonomy" id="120213"/>
    <lineage>
        <taxon>Bacteria</taxon>
        <taxon>Bacillati</taxon>
        <taxon>Actinomycetota</taxon>
        <taxon>Actinomycetes</taxon>
        <taxon>Micrococcales</taxon>
        <taxon>Microbacteriaceae</taxon>
        <taxon>Subtercola</taxon>
    </lineage>
</organism>
<dbReference type="GO" id="GO:0016197">
    <property type="term" value="P:endosomal transport"/>
    <property type="evidence" value="ECO:0007669"/>
    <property type="project" value="TreeGrafter"/>
</dbReference>
<evidence type="ECO:0000313" key="4">
    <source>
        <dbReference type="Proteomes" id="UP000256709"/>
    </source>
</evidence>
<dbReference type="EMBL" id="NBXA01000007">
    <property type="protein sequence ID" value="RFA15470.1"/>
    <property type="molecule type" value="Genomic_DNA"/>
</dbReference>
<feature type="compositionally biased region" description="Basic and acidic residues" evidence="1">
    <location>
        <begin position="324"/>
        <end position="339"/>
    </location>
</feature>
<dbReference type="GO" id="GO:0006888">
    <property type="term" value="P:endoplasmic reticulum to Golgi vesicle-mediated transport"/>
    <property type="evidence" value="ECO:0007669"/>
    <property type="project" value="TreeGrafter"/>
</dbReference>
<dbReference type="InterPro" id="IPR053202">
    <property type="entry name" value="EGF_Rcpt_Signaling_Reg"/>
</dbReference>
<evidence type="ECO:0000256" key="1">
    <source>
        <dbReference type="SAM" id="MobiDB-lite"/>
    </source>
</evidence>
<dbReference type="OrthoDB" id="9810122at2"/>
<dbReference type="GO" id="GO:0005737">
    <property type="term" value="C:cytoplasm"/>
    <property type="evidence" value="ECO:0007669"/>
    <property type="project" value="GOC"/>
</dbReference>
<feature type="region of interest" description="Disordered" evidence="1">
    <location>
        <begin position="19"/>
        <end position="54"/>
    </location>
</feature>
<sequence length="821" mass="88733">MRPDGLFLRSLPGGRWLTLGPDDLDAPNRSPAGSTRPPGAGRRRPGTLAGRPHPTRRVRALHRAGSGCLAEPARLAGVHRARHRALRGERCRAGADGPCPGGSVDAVLQAARRPPRALCGQHRLVAVHRRDRPGRNGGAHDGRGGGVRRHHALVVRDPPGARHGPPVAARPLDRLRALHRALRAGRSAGPLAVLRRQGCARRLPVEHLLAAGGRPDPGHRGQPQSARLPRSARPDRLRDRVGGEDQATGVLGRLDRACPARTRADPVGDRADGDDRCRFRAGGCPPHPPRADSEAVDRLPVRHRRGADPRRSEHPSGRRLLPPHRPERQPHRPARDLGHGHRSRVAASLGRLGLDQLLGALGRALQEPDRAGRHGVPAGAQRVDRHLPATRRRRPVRVRLPDRRHDGAFLVDGRRPPAARGRSTDTVPGHLPAAAVAAHGAGDPEPHREPAAHRGQLPAARAAGHEGQTRPAASRAFPARAPLTPRRKPLGSDGGVQCCPPSERTPVPDLNVSFAQNGEDIVLWRALGHIEGGVYLDVGANDPTDDSVTRKFYDAGWSGIAVEPNPTYAAAFRAERPRDTVFEAVASDSTDETMQLHLIEGTGLSTLIDGISADHAQSGFSVRDIEVPVISLDHAIEQAGLAERDLHFLSIDTEGAEAQVLASLDFTRFRPWVLVIEATAPMSTKRVHEGWSGIVEQAGYEFCFFDGLSRFYVASERAAELKADLEYPAGILDAYTPIRQLDLQNDLAEARAELATTAERLHDEATRGAAAAARVGTVEAELAQSRQHEAELGQLVADLQQTLSWRVTKPLRGVRSRLHRS</sequence>